<dbReference type="SUPFAM" id="SSF49879">
    <property type="entry name" value="SMAD/FHA domain"/>
    <property type="match status" value="1"/>
</dbReference>
<keyword evidence="4" id="KW-1185">Reference proteome</keyword>
<feature type="region of interest" description="Disordered" evidence="1">
    <location>
        <begin position="51"/>
        <end position="74"/>
    </location>
</feature>
<feature type="compositionally biased region" description="Polar residues" evidence="1">
    <location>
        <begin position="776"/>
        <end position="793"/>
    </location>
</feature>
<sequence>MSTEHASESPLNASYVGAGFESNDNAPFTMPIIGAPIPGAPLVEDALQTNHQESSAVSEDTLAGRSPQWKPPGNAENEIDCIEFRVIRSGSPVRRLRLTGSRYTFGSAEGCSIRLNDHALRPMHAVLIRDRIRVLVRAYSVPIEVNGIRKTEASLQVGDVMRLGTYQFELVSVSSSVSENLENHFADSPLRPPLRSSTSVFSSGPQPSQPPTSMEPSPHDHSTSRSALPSADDVIWRERLRREIDQWRERQVECDQREQRIDQRESTLRGRETELWSRAENLHRRESRLQTQESSVLQLHDDYLQRQQDLIDLRQKTQNHQHELDQRESEFRRQEIEYRGKLEEASRQLAQSRQQAESATQAVARMREQFDSLNQQIDELSSQQHQLSAHEGRQQSEHEELREELARQRDEAIDAHAHSESLRLSAEARIEEMEAQLERLRSESNDDHEAELAASEKLIGELRAKVELLQASVVEASEESARLRNDYEEACQSVRQLESLVAQSNQRGDTDRESWIAEADELRAAIDQLSLELARANGEVAQLSEANESITSRLDLVQRERDEAETRPTHEAFDSLRDELDAANMKLAEMKSDYEQTLARLDDAEQKRQEEASRIASEAALRTSEDSDDSPIAGAAAFGSAAIGAALLGHGFTDETESDADDSESQLAIDNAIDLGAINAADALDCQPEYEPEAQAPFAAGELVTEEPVSEADEDEVWPTYQWADASTPNDQESDDAAQLQGESIDNHSSDHQEPKPASQWQPDSEWDETPEADNSVVQDNADSAHDNLSASVWNYEPGEAEAPLYDQDHSESEAESHLASDDHDDANPEAIADTNNGNDAAAESPFGGSLASLLIKDIEAESDIVNSNDAEFNEAESGYDDSNQCESQLADDEHYDRDPAADVDGTFLMSNSVVDADDSVSESSSLWGHDADESDSSMTDDSVQGWDREYVEESDVDDAPISALQDELPDDEYDRTEMVYDRFNDESTSEPDAAHFDDPASEDANEIGDTDSSFSEDADQPTSDVTAEHTSIETTVSEDGDDDSIEAYMNRLLNRVQGSPESLEATKPETVSLSMSTSTLTKKSESLNGDEVEATETQSPIDPNAPLVPRSQAPERGSDLSAMRKLANESARGAISHSANIQTRNIQIAGLCNLAVAGVAVIAVLLASVMLDGMLLYVAWAMAIIVAAISVRDAMGNFSEARRRQSSAQDDADAKAEAADDETDE</sequence>
<dbReference type="Gene3D" id="2.60.200.20">
    <property type="match status" value="1"/>
</dbReference>
<feature type="region of interest" description="Disordered" evidence="1">
    <location>
        <begin position="867"/>
        <end position="1044"/>
    </location>
</feature>
<feature type="compositionally biased region" description="Basic and acidic residues" evidence="1">
    <location>
        <begin position="892"/>
        <end position="901"/>
    </location>
</feature>
<evidence type="ECO:0000313" key="3">
    <source>
        <dbReference type="EMBL" id="TWU57916.1"/>
    </source>
</evidence>
<comment type="caution">
    <text evidence="3">The sequence shown here is derived from an EMBL/GenBank/DDBJ whole genome shotgun (WGS) entry which is preliminary data.</text>
</comment>
<proteinExistence type="predicted"/>
<organism evidence="3 4">
    <name type="scientific">Rubripirellula reticaptiva</name>
    <dbReference type="NCBI Taxonomy" id="2528013"/>
    <lineage>
        <taxon>Bacteria</taxon>
        <taxon>Pseudomonadati</taxon>
        <taxon>Planctomycetota</taxon>
        <taxon>Planctomycetia</taxon>
        <taxon>Pirellulales</taxon>
        <taxon>Pirellulaceae</taxon>
        <taxon>Rubripirellula</taxon>
    </lineage>
</organism>
<feature type="region of interest" description="Disordered" evidence="1">
    <location>
        <begin position="1060"/>
        <end position="1118"/>
    </location>
</feature>
<dbReference type="PANTHER" id="PTHR43049">
    <property type="entry name" value="EARLY ENDOSOME ANTIGEN"/>
    <property type="match status" value="1"/>
</dbReference>
<feature type="compositionally biased region" description="Acidic residues" evidence="1">
    <location>
        <begin position="704"/>
        <end position="717"/>
    </location>
</feature>
<feature type="compositionally biased region" description="Basic and acidic residues" evidence="1">
    <location>
        <begin position="807"/>
        <end position="822"/>
    </location>
</feature>
<dbReference type="AlphaFoldDB" id="A0A5C6FCT3"/>
<feature type="region of interest" description="Disordered" evidence="1">
    <location>
        <begin position="379"/>
        <end position="407"/>
    </location>
</feature>
<protein>
    <submittedName>
        <fullName evidence="3">Chromosome partition protein Smc</fullName>
    </submittedName>
</protein>
<feature type="compositionally biased region" description="Basic and acidic residues" evidence="1">
    <location>
        <begin position="976"/>
        <end position="986"/>
    </location>
</feature>
<evidence type="ECO:0000256" key="1">
    <source>
        <dbReference type="SAM" id="MobiDB-lite"/>
    </source>
</evidence>
<dbReference type="CDD" id="cd00060">
    <property type="entry name" value="FHA"/>
    <property type="match status" value="1"/>
</dbReference>
<feature type="compositionally biased region" description="Low complexity" evidence="1">
    <location>
        <begin position="193"/>
        <end position="206"/>
    </location>
</feature>
<keyword evidence="2" id="KW-0812">Transmembrane</keyword>
<feature type="transmembrane region" description="Helical" evidence="2">
    <location>
        <begin position="1147"/>
        <end position="1168"/>
    </location>
</feature>
<feature type="compositionally biased region" description="Acidic residues" evidence="1">
    <location>
        <begin position="1000"/>
        <end position="1020"/>
    </location>
</feature>
<feature type="compositionally biased region" description="Basic and acidic residues" evidence="1">
    <location>
        <begin position="604"/>
        <end position="613"/>
    </location>
</feature>
<feature type="transmembrane region" description="Helical" evidence="2">
    <location>
        <begin position="1175"/>
        <end position="1192"/>
    </location>
</feature>
<gene>
    <name evidence="3" type="primary">smc_1</name>
    <name evidence="3" type="ORF">Poly59_08250</name>
</gene>
<dbReference type="PANTHER" id="PTHR43049:SF1">
    <property type="entry name" value="EARLY ENDOSOME ANTIGEN"/>
    <property type="match status" value="1"/>
</dbReference>
<keyword evidence="2" id="KW-1133">Transmembrane helix</keyword>
<feature type="compositionally biased region" description="Basic and acidic residues" evidence="1">
    <location>
        <begin position="388"/>
        <end position="407"/>
    </location>
</feature>
<dbReference type="RefSeq" id="WP_146532729.1">
    <property type="nucleotide sequence ID" value="NZ_SJPX01000001.1"/>
</dbReference>
<dbReference type="Proteomes" id="UP000317977">
    <property type="component" value="Unassembled WGS sequence"/>
</dbReference>
<feature type="region of interest" description="Disordered" evidence="1">
    <location>
        <begin position="1201"/>
        <end position="1226"/>
    </location>
</feature>
<dbReference type="EMBL" id="SJPX01000001">
    <property type="protein sequence ID" value="TWU57916.1"/>
    <property type="molecule type" value="Genomic_DNA"/>
</dbReference>
<dbReference type="InterPro" id="IPR008984">
    <property type="entry name" value="SMAD_FHA_dom_sf"/>
</dbReference>
<keyword evidence="2" id="KW-0472">Membrane</keyword>
<dbReference type="OrthoDB" id="220286at2"/>
<feature type="region of interest" description="Disordered" evidence="1">
    <location>
        <begin position="604"/>
        <end position="633"/>
    </location>
</feature>
<evidence type="ECO:0000313" key="4">
    <source>
        <dbReference type="Proteomes" id="UP000317977"/>
    </source>
</evidence>
<evidence type="ECO:0000256" key="2">
    <source>
        <dbReference type="SAM" id="Phobius"/>
    </source>
</evidence>
<accession>A0A5C6FCT3</accession>
<feature type="compositionally biased region" description="Low complexity" evidence="1">
    <location>
        <begin position="1073"/>
        <end position="1082"/>
    </location>
</feature>
<reference evidence="3 4" key="1">
    <citation type="submission" date="2019-02" db="EMBL/GenBank/DDBJ databases">
        <title>Deep-cultivation of Planctomycetes and their phenomic and genomic characterization uncovers novel biology.</title>
        <authorList>
            <person name="Wiegand S."/>
            <person name="Jogler M."/>
            <person name="Boedeker C."/>
            <person name="Pinto D."/>
            <person name="Vollmers J."/>
            <person name="Rivas-Marin E."/>
            <person name="Kohn T."/>
            <person name="Peeters S.H."/>
            <person name="Heuer A."/>
            <person name="Rast P."/>
            <person name="Oberbeckmann S."/>
            <person name="Bunk B."/>
            <person name="Jeske O."/>
            <person name="Meyerdierks A."/>
            <person name="Storesund J.E."/>
            <person name="Kallscheuer N."/>
            <person name="Luecker S."/>
            <person name="Lage O.M."/>
            <person name="Pohl T."/>
            <person name="Merkel B.J."/>
            <person name="Hornburger P."/>
            <person name="Mueller R.-W."/>
            <person name="Bruemmer F."/>
            <person name="Labrenz M."/>
            <person name="Spormann A.M."/>
            <person name="Op Den Camp H."/>
            <person name="Overmann J."/>
            <person name="Amann R."/>
            <person name="Jetten M.S.M."/>
            <person name="Mascher T."/>
            <person name="Medema M.H."/>
            <person name="Devos D.P."/>
            <person name="Kaster A.-K."/>
            <person name="Ovreas L."/>
            <person name="Rohde M."/>
            <person name="Galperin M.Y."/>
            <person name="Jogler C."/>
        </authorList>
    </citation>
    <scope>NUCLEOTIDE SEQUENCE [LARGE SCALE GENOMIC DNA]</scope>
    <source>
        <strain evidence="3 4">Poly59</strain>
    </source>
</reference>
<feature type="region of interest" description="Disordered" evidence="1">
    <location>
        <begin position="691"/>
        <end position="847"/>
    </location>
</feature>
<feature type="compositionally biased region" description="Basic and acidic residues" evidence="1">
    <location>
        <begin position="745"/>
        <end position="755"/>
    </location>
</feature>
<name>A0A5C6FCT3_9BACT</name>
<feature type="region of interest" description="Disordered" evidence="1">
    <location>
        <begin position="184"/>
        <end position="230"/>
    </location>
</feature>